<dbReference type="SUPFAM" id="SSF51182">
    <property type="entry name" value="RmlC-like cupins"/>
    <property type="match status" value="1"/>
</dbReference>
<feature type="domain" description="HTH cro/C1-type" evidence="2">
    <location>
        <begin position="15"/>
        <end position="69"/>
    </location>
</feature>
<dbReference type="InterPro" id="IPR001387">
    <property type="entry name" value="Cro/C1-type_HTH"/>
</dbReference>
<accession>A0A2R8CAW9</accession>
<dbReference type="Pfam" id="PF01381">
    <property type="entry name" value="HTH_3"/>
    <property type="match status" value="1"/>
</dbReference>
<evidence type="ECO:0000313" key="4">
    <source>
        <dbReference type="Proteomes" id="UP000244898"/>
    </source>
</evidence>
<organism evidence="3 4">
    <name type="scientific">Falsiruegeria mediterranea M17</name>
    <dbReference type="NCBI Taxonomy" id="1200281"/>
    <lineage>
        <taxon>Bacteria</taxon>
        <taxon>Pseudomonadati</taxon>
        <taxon>Pseudomonadota</taxon>
        <taxon>Alphaproteobacteria</taxon>
        <taxon>Rhodobacterales</taxon>
        <taxon>Roseobacteraceae</taxon>
        <taxon>Falsiruegeria</taxon>
    </lineage>
</organism>
<dbReference type="InterPro" id="IPR011051">
    <property type="entry name" value="RmlC_Cupin_sf"/>
</dbReference>
<reference evidence="4" key="1">
    <citation type="submission" date="2018-03" db="EMBL/GenBank/DDBJ databases">
        <authorList>
            <person name="Rodrigo-Torres L."/>
            <person name="Arahal R. D."/>
            <person name="Lucena T."/>
        </authorList>
    </citation>
    <scope>NUCLEOTIDE SEQUENCE [LARGE SCALE GENOMIC DNA]</scope>
    <source>
        <strain evidence="4">CECT 7615</strain>
    </source>
</reference>
<dbReference type="Pfam" id="PF07883">
    <property type="entry name" value="Cupin_2"/>
    <property type="match status" value="1"/>
</dbReference>
<sequence>MGQSQTTDLETARRLRLIRTSKGISQRDMAKRAGVGSGTISQIESGSTQPSVALLKKILAGVDVNLGFFFSFELKNEDSFYFPRSSMRDLGSSGVSYLLVAGERRNRKLQMLIEEYDVGADSGRSALSHEGEECAVVIEGRLEGTVDGQSRVLSPGDAYYFSSMLPHRFRNVGDIPCKVISACTPSSF</sequence>
<dbReference type="CDD" id="cd00093">
    <property type="entry name" value="HTH_XRE"/>
    <property type="match status" value="1"/>
</dbReference>
<evidence type="ECO:0000256" key="1">
    <source>
        <dbReference type="ARBA" id="ARBA00023125"/>
    </source>
</evidence>
<dbReference type="AlphaFoldDB" id="A0A2R8CAW9"/>
<evidence type="ECO:0000259" key="2">
    <source>
        <dbReference type="PROSITE" id="PS50943"/>
    </source>
</evidence>
<dbReference type="InterPro" id="IPR013096">
    <property type="entry name" value="Cupin_2"/>
</dbReference>
<dbReference type="InterPro" id="IPR010982">
    <property type="entry name" value="Lambda_DNA-bd_dom_sf"/>
</dbReference>
<dbReference type="Gene3D" id="2.60.120.10">
    <property type="entry name" value="Jelly Rolls"/>
    <property type="match status" value="1"/>
</dbReference>
<dbReference type="Proteomes" id="UP000244898">
    <property type="component" value="Unassembled WGS sequence"/>
</dbReference>
<dbReference type="GO" id="GO:0003677">
    <property type="term" value="F:DNA binding"/>
    <property type="evidence" value="ECO:0007669"/>
    <property type="project" value="UniProtKB-KW"/>
</dbReference>
<proteinExistence type="predicted"/>
<dbReference type="PANTHER" id="PTHR46797">
    <property type="entry name" value="HTH-TYPE TRANSCRIPTIONAL REGULATOR"/>
    <property type="match status" value="1"/>
</dbReference>
<dbReference type="InterPro" id="IPR014710">
    <property type="entry name" value="RmlC-like_jellyroll"/>
</dbReference>
<dbReference type="PROSITE" id="PS50943">
    <property type="entry name" value="HTH_CROC1"/>
    <property type="match status" value="1"/>
</dbReference>
<dbReference type="CDD" id="cd02209">
    <property type="entry name" value="cupin_XRE_C"/>
    <property type="match status" value="1"/>
</dbReference>
<keyword evidence="4" id="KW-1185">Reference proteome</keyword>
<name>A0A2R8CAW9_9RHOB</name>
<protein>
    <submittedName>
        <fullName evidence="3">HTH-type transcriptional regulator PuuR</fullName>
    </submittedName>
</protein>
<evidence type="ECO:0000313" key="3">
    <source>
        <dbReference type="EMBL" id="SPJ29523.1"/>
    </source>
</evidence>
<dbReference type="EMBL" id="ONZG01000007">
    <property type="protein sequence ID" value="SPJ29523.1"/>
    <property type="molecule type" value="Genomic_DNA"/>
</dbReference>
<gene>
    <name evidence="3" type="primary">puuR_2</name>
    <name evidence="3" type="ORF">TRM7615_03043</name>
</gene>
<dbReference type="SMART" id="SM00530">
    <property type="entry name" value="HTH_XRE"/>
    <property type="match status" value="1"/>
</dbReference>
<dbReference type="RefSeq" id="WP_108788964.1">
    <property type="nucleotide sequence ID" value="NZ_ONZG01000007.1"/>
</dbReference>
<dbReference type="GO" id="GO:0003700">
    <property type="term" value="F:DNA-binding transcription factor activity"/>
    <property type="evidence" value="ECO:0007669"/>
    <property type="project" value="TreeGrafter"/>
</dbReference>
<dbReference type="PANTHER" id="PTHR46797:SF11">
    <property type="entry name" value="HTH-TYPE TRANSCRIPTIONAL REGULATOR PUUR"/>
    <property type="match status" value="1"/>
</dbReference>
<dbReference type="GO" id="GO:0005829">
    <property type="term" value="C:cytosol"/>
    <property type="evidence" value="ECO:0007669"/>
    <property type="project" value="TreeGrafter"/>
</dbReference>
<dbReference type="InterPro" id="IPR050807">
    <property type="entry name" value="TransReg_Diox_bact_type"/>
</dbReference>
<dbReference type="OrthoDB" id="9814751at2"/>
<dbReference type="Gene3D" id="1.10.260.40">
    <property type="entry name" value="lambda repressor-like DNA-binding domains"/>
    <property type="match status" value="1"/>
</dbReference>
<keyword evidence="1" id="KW-0238">DNA-binding</keyword>
<dbReference type="SUPFAM" id="SSF47413">
    <property type="entry name" value="lambda repressor-like DNA-binding domains"/>
    <property type="match status" value="1"/>
</dbReference>